<reference evidence="2" key="1">
    <citation type="submission" date="2023-03" db="EMBL/GenBank/DDBJ databases">
        <title>Actinorhabdospora filicis NBRC 111898.</title>
        <authorList>
            <person name="Ichikawa N."/>
            <person name="Sato H."/>
            <person name="Tonouchi N."/>
        </authorList>
    </citation>
    <scope>NUCLEOTIDE SEQUENCE</scope>
    <source>
        <strain evidence="2">NBRC 111898</strain>
    </source>
</reference>
<protein>
    <submittedName>
        <fullName evidence="2">Uncharacterized protein</fullName>
    </submittedName>
</protein>
<name>A0A9W6SM52_9ACTN</name>
<proteinExistence type="predicted"/>
<feature type="region of interest" description="Disordered" evidence="1">
    <location>
        <begin position="21"/>
        <end position="86"/>
    </location>
</feature>
<feature type="compositionally biased region" description="Basic and acidic residues" evidence="1">
    <location>
        <begin position="42"/>
        <end position="86"/>
    </location>
</feature>
<accession>A0A9W6SM52</accession>
<sequence length="86" mass="9636">MAWAAFVSLTRDIDRCYGEFMAHPFRGNDDRRPSDDDDVEEAGEREARNRAADQEDPGERAPDRVNGHDPLDRGDASGRQDTGDTD</sequence>
<gene>
    <name evidence="2" type="ORF">Afil01_32540</name>
</gene>
<evidence type="ECO:0000313" key="3">
    <source>
        <dbReference type="Proteomes" id="UP001165079"/>
    </source>
</evidence>
<comment type="caution">
    <text evidence="2">The sequence shown here is derived from an EMBL/GenBank/DDBJ whole genome shotgun (WGS) entry which is preliminary data.</text>
</comment>
<organism evidence="2 3">
    <name type="scientific">Actinorhabdospora filicis</name>
    <dbReference type="NCBI Taxonomy" id="1785913"/>
    <lineage>
        <taxon>Bacteria</taxon>
        <taxon>Bacillati</taxon>
        <taxon>Actinomycetota</taxon>
        <taxon>Actinomycetes</taxon>
        <taxon>Micromonosporales</taxon>
        <taxon>Micromonosporaceae</taxon>
        <taxon>Actinorhabdospora</taxon>
    </lineage>
</organism>
<dbReference type="AlphaFoldDB" id="A0A9W6SM52"/>
<dbReference type="Proteomes" id="UP001165079">
    <property type="component" value="Unassembled WGS sequence"/>
</dbReference>
<evidence type="ECO:0000313" key="2">
    <source>
        <dbReference type="EMBL" id="GLZ78447.1"/>
    </source>
</evidence>
<keyword evidence="3" id="KW-1185">Reference proteome</keyword>
<evidence type="ECO:0000256" key="1">
    <source>
        <dbReference type="SAM" id="MobiDB-lite"/>
    </source>
</evidence>
<dbReference type="EMBL" id="BSTX01000002">
    <property type="protein sequence ID" value="GLZ78447.1"/>
    <property type="molecule type" value="Genomic_DNA"/>
</dbReference>